<proteinExistence type="predicted"/>
<keyword evidence="1" id="KW-0732">Signal</keyword>
<comment type="caution">
    <text evidence="2">The sequence shown here is derived from an EMBL/GenBank/DDBJ whole genome shotgun (WGS) entry which is preliminary data.</text>
</comment>
<sequence length="368" mass="38698">MRANRSILLAGLVLSLVATVAPQAAAAPATCVTDGRMKAVTCADAAAATTEGYGWVWANDPAHVVGEWYSPSAPYQYSSATGGPANLVRHVGVGTYTVFVEGMSATAGITHVTAYGYDNRTRCKNTVTTPTVDGQYLTVRCYTFGGALVDSTFTASFTNLRSSYYGFGYRATNNGTVTAHNSTTNAVVHAREVLGQYKVSFKALGGNAGGTVLVTATGQTNTWCKTADWYPDTIYHHVLVRCFTPTGAPADGDFNVTFVDKGNVVGDKNPSPGLVSAYGWISTVPSAPTTWAYPLPTWTITTPMPGTRALTPSLLLTGGDFQVTAYDTTSDSCAIAYWTGVTATVQCYTAAGAPVNAPFDIAYVGEHD</sequence>
<feature type="signal peptide" evidence="1">
    <location>
        <begin position="1"/>
        <end position="26"/>
    </location>
</feature>
<evidence type="ECO:0000256" key="1">
    <source>
        <dbReference type="SAM" id="SignalP"/>
    </source>
</evidence>
<organism evidence="2 3">
    <name type="scientific">Umezawaea endophytica</name>
    <dbReference type="NCBI Taxonomy" id="1654476"/>
    <lineage>
        <taxon>Bacteria</taxon>
        <taxon>Bacillati</taxon>
        <taxon>Actinomycetota</taxon>
        <taxon>Actinomycetes</taxon>
        <taxon>Pseudonocardiales</taxon>
        <taxon>Pseudonocardiaceae</taxon>
        <taxon>Umezawaea</taxon>
    </lineage>
</organism>
<keyword evidence="3" id="KW-1185">Reference proteome</keyword>
<dbReference type="EMBL" id="JANYMP010000002">
    <property type="protein sequence ID" value="MCS7476241.1"/>
    <property type="molecule type" value="Genomic_DNA"/>
</dbReference>
<accession>A0A9X2VGL1</accession>
<gene>
    <name evidence="2" type="ORF">NZH93_05205</name>
</gene>
<reference evidence="2" key="1">
    <citation type="submission" date="2022-08" db="EMBL/GenBank/DDBJ databases">
        <authorList>
            <person name="Tistechok S."/>
            <person name="Samborskyy M."/>
            <person name="Roman I."/>
        </authorList>
    </citation>
    <scope>NUCLEOTIDE SEQUENCE</scope>
    <source>
        <strain evidence="2">DSM 103496</strain>
    </source>
</reference>
<name>A0A9X2VGL1_9PSEU</name>
<protein>
    <submittedName>
        <fullName evidence="2">Uncharacterized protein</fullName>
    </submittedName>
</protein>
<dbReference type="Proteomes" id="UP001141259">
    <property type="component" value="Unassembled WGS sequence"/>
</dbReference>
<dbReference type="AlphaFoldDB" id="A0A9X2VGL1"/>
<feature type="chain" id="PRO_5040959424" evidence="1">
    <location>
        <begin position="27"/>
        <end position="368"/>
    </location>
</feature>
<dbReference type="RefSeq" id="WP_259621749.1">
    <property type="nucleotide sequence ID" value="NZ_JANYMP010000002.1"/>
</dbReference>
<evidence type="ECO:0000313" key="2">
    <source>
        <dbReference type="EMBL" id="MCS7476241.1"/>
    </source>
</evidence>
<evidence type="ECO:0000313" key="3">
    <source>
        <dbReference type="Proteomes" id="UP001141259"/>
    </source>
</evidence>